<dbReference type="GO" id="GO:0005975">
    <property type="term" value="P:carbohydrate metabolic process"/>
    <property type="evidence" value="ECO:0007669"/>
    <property type="project" value="InterPro"/>
</dbReference>
<dbReference type="Pfam" id="PF02446">
    <property type="entry name" value="Glyco_hydro_77"/>
    <property type="match status" value="2"/>
</dbReference>
<dbReference type="PANTHER" id="PTHR32438">
    <property type="entry name" value="4-ALPHA-GLUCANOTRANSFERASE DPE1, CHLOROPLASTIC/AMYLOPLASTIC"/>
    <property type="match status" value="1"/>
</dbReference>
<evidence type="ECO:0000256" key="2">
    <source>
        <dbReference type="ARBA" id="ARBA00005684"/>
    </source>
</evidence>
<dbReference type="Gene3D" id="3.20.20.80">
    <property type="entry name" value="Glycosidases"/>
    <property type="match status" value="1"/>
</dbReference>
<keyword evidence="6 10" id="KW-0808">Transferase</keyword>
<evidence type="ECO:0000256" key="10">
    <source>
        <dbReference type="RuleBase" id="RU361207"/>
    </source>
</evidence>
<dbReference type="GO" id="GO:0004134">
    <property type="term" value="F:4-alpha-glucanotransferase activity"/>
    <property type="evidence" value="ECO:0007669"/>
    <property type="project" value="UniProtKB-EC"/>
</dbReference>
<dbReference type="KEGG" id="spc:Sputcn32_1247"/>
<evidence type="ECO:0000256" key="4">
    <source>
        <dbReference type="ARBA" id="ARBA00020295"/>
    </source>
</evidence>
<evidence type="ECO:0000256" key="7">
    <source>
        <dbReference type="ARBA" id="ARBA00023277"/>
    </source>
</evidence>
<accession>A4Y4U2</accession>
<gene>
    <name evidence="11" type="ordered locus">Sputcn32_1247</name>
</gene>
<dbReference type="NCBIfam" id="TIGR00217">
    <property type="entry name" value="malQ"/>
    <property type="match status" value="1"/>
</dbReference>
<dbReference type="EC" id="2.4.1.25" evidence="3 10"/>
<sequence>MGLEKLLYLRGVGAEFTDCFGQYIRISETDRQGILTCMLLDNASTDGDPQFASAAQALLSDESIAQQIYELDALPWTQVLPEFQWCFVDEPWISLYLPYSYKTDINITIHCEDGESILLNVPFSTLKVIGDYRIPEAQGERQYIQYRLDLIEYGVKNNTLYTQTDMADEGLNHFPVLGLGYHTITFVLPPTALVSHDLLEAQVFHGTLMVAPRTTYQGVLSTAIQGKRHKPWGVSIQLYSLRSETQWGIGDFGDLEALITLVATQGADFIQLNPLHALDIAAPEHSSPYSPCDRRRLNPLYIHMQSVPEYELLATEFASSSWQEAIHALHQDNWLNYPKISDLKYRAFARLYCLFCEKHLALQTPRAKHFHDFVAEQGAALLEFAEAECLRSPRAIVQDAGFYLYLQFVAQSQLALCQLKAKEAGMGIGLIRDLAVGAALHGVEVQANVAQFCLNVSIGAPPDPFAPQGQNWGLTPLDPIKLKQDNFRHFIALMRANMGHCGALRIDHVMGLLRLWWWPLDKNLGKGAYVYYPVETLLAIVCLESQRARCVVIGEDLGLVPPDIIHRLYNAGIYGNELFYFCRDHQGFKAPSQYKPQSLMMLANHDVPTLVAWWNGSDLHLRRQLSLFETDDQLASALAERAHEKQQLLSLLVHQGLLGERSVQEIDIPSLLTAWMTLGASGNSALYSVQWCDLLADSYAVNIPGTWLEYPNWQRHLPQGIEQAAKMPELLQRLQHIAAARQLPH</sequence>
<dbReference type="CAZy" id="GH77">
    <property type="family name" value="Glycoside Hydrolase Family 77"/>
</dbReference>
<comment type="similarity">
    <text evidence="2 10">Belongs to the disproportionating enzyme family.</text>
</comment>
<evidence type="ECO:0000256" key="8">
    <source>
        <dbReference type="ARBA" id="ARBA00031423"/>
    </source>
</evidence>
<evidence type="ECO:0000256" key="1">
    <source>
        <dbReference type="ARBA" id="ARBA00000439"/>
    </source>
</evidence>
<dbReference type="InterPro" id="IPR017853">
    <property type="entry name" value="GH"/>
</dbReference>
<evidence type="ECO:0000313" key="11">
    <source>
        <dbReference type="EMBL" id="ABP74975.1"/>
    </source>
</evidence>
<dbReference type="AlphaFoldDB" id="A4Y4U2"/>
<name>A4Y4U2_SHEPC</name>
<keyword evidence="5 10" id="KW-0328">Glycosyltransferase</keyword>
<reference evidence="11" key="1">
    <citation type="submission" date="2007-04" db="EMBL/GenBank/DDBJ databases">
        <title>Complete sequence of Shewanella putrefaciens CN-32.</title>
        <authorList>
            <consortium name="US DOE Joint Genome Institute"/>
            <person name="Copeland A."/>
            <person name="Lucas S."/>
            <person name="Lapidus A."/>
            <person name="Barry K."/>
            <person name="Detter J.C."/>
            <person name="Glavina del Rio T."/>
            <person name="Hammon N."/>
            <person name="Israni S."/>
            <person name="Dalin E."/>
            <person name="Tice H."/>
            <person name="Pitluck S."/>
            <person name="Chain P."/>
            <person name="Malfatti S."/>
            <person name="Shin M."/>
            <person name="Vergez L."/>
            <person name="Schmutz J."/>
            <person name="Larimer F."/>
            <person name="Land M."/>
            <person name="Hauser L."/>
            <person name="Kyrpides N."/>
            <person name="Mikhailova N."/>
            <person name="Romine M.F."/>
            <person name="Fredrickson J."/>
            <person name="Tiedje J."/>
            <person name="Richardson P."/>
        </authorList>
    </citation>
    <scope>NUCLEOTIDE SEQUENCE [LARGE SCALE GENOMIC DNA]</scope>
    <source>
        <strain evidence="11">CN-32</strain>
    </source>
</reference>
<dbReference type="STRING" id="319224.Sputcn32_1247"/>
<dbReference type="InterPro" id="IPR003385">
    <property type="entry name" value="Glyco_hydro_77"/>
</dbReference>
<dbReference type="HOGENOM" id="CLU_022072_1_1_6"/>
<keyword evidence="7 10" id="KW-0119">Carbohydrate metabolism</keyword>
<evidence type="ECO:0000256" key="9">
    <source>
        <dbReference type="ARBA" id="ARBA00031501"/>
    </source>
</evidence>
<comment type="catalytic activity">
    <reaction evidence="1 10">
        <text>Transfers a segment of a (1-&gt;4)-alpha-D-glucan to a new position in an acceptor, which may be glucose or a (1-&gt;4)-alpha-D-glucan.</text>
        <dbReference type="EC" id="2.4.1.25"/>
    </reaction>
</comment>
<dbReference type="PANTHER" id="PTHR32438:SF5">
    <property type="entry name" value="4-ALPHA-GLUCANOTRANSFERASE DPE1, CHLOROPLASTIC_AMYLOPLASTIC"/>
    <property type="match status" value="1"/>
</dbReference>
<proteinExistence type="inferred from homology"/>
<protein>
    <recommendedName>
        <fullName evidence="4 10">4-alpha-glucanotransferase</fullName>
        <ecNumber evidence="3 10">2.4.1.25</ecNumber>
    </recommendedName>
    <alternativeName>
        <fullName evidence="8 10">Amylomaltase</fullName>
    </alternativeName>
    <alternativeName>
        <fullName evidence="9 10">Disproportionating enzyme</fullName>
    </alternativeName>
</protein>
<evidence type="ECO:0000256" key="6">
    <source>
        <dbReference type="ARBA" id="ARBA00022679"/>
    </source>
</evidence>
<dbReference type="EMBL" id="CP000681">
    <property type="protein sequence ID" value="ABP74975.1"/>
    <property type="molecule type" value="Genomic_DNA"/>
</dbReference>
<evidence type="ECO:0000256" key="3">
    <source>
        <dbReference type="ARBA" id="ARBA00012560"/>
    </source>
</evidence>
<dbReference type="eggNOG" id="COG1640">
    <property type="taxonomic scope" value="Bacteria"/>
</dbReference>
<organism evidence="11">
    <name type="scientific">Shewanella putrefaciens (strain CN-32 / ATCC BAA-453)</name>
    <dbReference type="NCBI Taxonomy" id="319224"/>
    <lineage>
        <taxon>Bacteria</taxon>
        <taxon>Pseudomonadati</taxon>
        <taxon>Pseudomonadota</taxon>
        <taxon>Gammaproteobacteria</taxon>
        <taxon>Alteromonadales</taxon>
        <taxon>Shewanellaceae</taxon>
        <taxon>Shewanella</taxon>
    </lineage>
</organism>
<evidence type="ECO:0000256" key="5">
    <source>
        <dbReference type="ARBA" id="ARBA00022676"/>
    </source>
</evidence>
<dbReference type="SUPFAM" id="SSF51445">
    <property type="entry name" value="(Trans)glycosidases"/>
    <property type="match status" value="1"/>
</dbReference>